<dbReference type="AlphaFoldDB" id="A0A1Q6ISN5"/>
<keyword evidence="2" id="KW-0378">Hydrolase</keyword>
<gene>
    <name evidence="2" type="ORF">BHV80_16775</name>
</gene>
<organism evidence="2 3">
    <name type="scientific">Phocaeicola vulgatus</name>
    <name type="common">Bacteroides vulgatus</name>
    <dbReference type="NCBI Taxonomy" id="821"/>
    <lineage>
        <taxon>Bacteria</taxon>
        <taxon>Pseudomonadati</taxon>
        <taxon>Bacteroidota</taxon>
        <taxon>Bacteroidia</taxon>
        <taxon>Bacteroidales</taxon>
        <taxon>Bacteroidaceae</taxon>
        <taxon>Phocaeicola</taxon>
    </lineage>
</organism>
<evidence type="ECO:0000313" key="3">
    <source>
        <dbReference type="Proteomes" id="UP000186631"/>
    </source>
</evidence>
<dbReference type="RefSeq" id="WP_120177922.1">
    <property type="nucleotide sequence ID" value="NZ_CAXSSN010000033.1"/>
</dbReference>
<dbReference type="InterPro" id="IPR027032">
    <property type="entry name" value="Twinkle-like"/>
</dbReference>
<dbReference type="PANTHER" id="PTHR12873">
    <property type="entry name" value="T7-LIKE MITOCHONDRIAL DNA HELICASE"/>
    <property type="match status" value="1"/>
</dbReference>
<dbReference type="Gene3D" id="3.40.1360.10">
    <property type="match status" value="1"/>
</dbReference>
<dbReference type="GO" id="GO:0006260">
    <property type="term" value="P:DNA replication"/>
    <property type="evidence" value="ECO:0007669"/>
    <property type="project" value="InterPro"/>
</dbReference>
<feature type="domain" description="SF4 helicase" evidence="1">
    <location>
        <begin position="309"/>
        <end position="566"/>
    </location>
</feature>
<comment type="caution">
    <text evidence="2">The sequence shown here is derived from an EMBL/GenBank/DDBJ whole genome shotgun (WGS) entry which is preliminary data.</text>
</comment>
<dbReference type="InterPro" id="IPR003593">
    <property type="entry name" value="AAA+_ATPase"/>
</dbReference>
<sequence length="607" mass="70071">MSINWEKYGIKAPYGRSGNRKVFCPQCHDQRHDKRDKSLSINLETGEFNCHYCGFSGCAAEKEPWEKEDRPWRNAAPIRREKPVYKKPAPRQDCSSISGKALEWFKGRGISEKTLTAMKVTEGLEWMPQKKGKANTVQFNYYHNGELVNTKFRTGDKCFKLCSGAELLPYGIDNIKGTKECIITEGEMDALSFFECGRTDVVSVPNGANSNLDYLDDYLEEYFDDKETIYIASDTDTKGVVLKEELIRRFGAERCRIIEYGDGCKDANEHLQKYGRESLLKCIADAPEIKIEGVFTLSDFEQSLDALFEHGLQKGVTIGHDNFDRLCSFETKRLCIITGVPSSGKSEFIDEIAERLNIRYGWRFAYFSPENAPLEYHASKLIEKFTGKQFDKEHLTYGEYKQVKQHLETNFFFISPKSDFRVDAILERAKFLVRRKGIKVLVIDPYNRLEDESEGKNETKYISRLLDKLTNFAQQHDVLVILMAHPTKMQKNKDGEPEIPTLYDISGSANFYNKADFGIVVHRNRLENTVEIYVKKVKFRHLGECGMALFKYNLNNGRYSPFVNGTEPVWDNSNHLQEEIKRREQEAFEASQFNWDDFQPSDEECPF</sequence>
<keyword evidence="2" id="KW-0347">Helicase</keyword>
<dbReference type="Pfam" id="PF13155">
    <property type="entry name" value="Toprim_2"/>
    <property type="match status" value="1"/>
</dbReference>
<protein>
    <submittedName>
        <fullName evidence="2">Bifunctional DNA primase/helicase</fullName>
    </submittedName>
</protein>
<dbReference type="SMART" id="SM00382">
    <property type="entry name" value="AAA"/>
    <property type="match status" value="1"/>
</dbReference>
<evidence type="ECO:0000313" key="2">
    <source>
        <dbReference type="EMBL" id="OKZ43772.1"/>
    </source>
</evidence>
<dbReference type="GO" id="GO:0043139">
    <property type="term" value="F:5'-3' DNA helicase activity"/>
    <property type="evidence" value="ECO:0007669"/>
    <property type="project" value="InterPro"/>
</dbReference>
<dbReference type="InterPro" id="IPR007694">
    <property type="entry name" value="DNA_helicase_DnaB-like_C"/>
</dbReference>
<accession>A0A1Q6ISN5</accession>
<evidence type="ECO:0000259" key="1">
    <source>
        <dbReference type="PROSITE" id="PS51199"/>
    </source>
</evidence>
<keyword evidence="2" id="KW-0547">Nucleotide-binding</keyword>
<dbReference type="GO" id="GO:0005524">
    <property type="term" value="F:ATP binding"/>
    <property type="evidence" value="ECO:0007669"/>
    <property type="project" value="InterPro"/>
</dbReference>
<name>A0A1Q6ISN5_PHOVU</name>
<proteinExistence type="predicted"/>
<dbReference type="CDD" id="cd01029">
    <property type="entry name" value="TOPRIM_primases"/>
    <property type="match status" value="1"/>
</dbReference>
<dbReference type="SUPFAM" id="SSF52540">
    <property type="entry name" value="P-loop containing nucleoside triphosphate hydrolases"/>
    <property type="match status" value="1"/>
</dbReference>
<dbReference type="Gene3D" id="3.40.50.300">
    <property type="entry name" value="P-loop containing nucleotide triphosphate hydrolases"/>
    <property type="match status" value="1"/>
</dbReference>
<dbReference type="EMBL" id="MNQV01000234">
    <property type="protein sequence ID" value="OKZ43772.1"/>
    <property type="molecule type" value="Genomic_DNA"/>
</dbReference>
<dbReference type="InterPro" id="IPR034154">
    <property type="entry name" value="TOPRIM_DnaG/twinkle"/>
</dbReference>
<dbReference type="Proteomes" id="UP000186631">
    <property type="component" value="Unassembled WGS sequence"/>
</dbReference>
<dbReference type="PROSITE" id="PS51199">
    <property type="entry name" value="SF4_HELICASE"/>
    <property type="match status" value="1"/>
</dbReference>
<dbReference type="GO" id="GO:0003697">
    <property type="term" value="F:single-stranded DNA binding"/>
    <property type="evidence" value="ECO:0007669"/>
    <property type="project" value="InterPro"/>
</dbReference>
<keyword evidence="2" id="KW-0067">ATP-binding</keyword>
<dbReference type="InterPro" id="IPR027417">
    <property type="entry name" value="P-loop_NTPase"/>
</dbReference>
<reference evidence="2 3" key="1">
    <citation type="journal article" date="2016" name="Nat. Biotechnol.">
        <title>Measurement of bacterial replication rates in microbial communities.</title>
        <authorList>
            <person name="Brown C.T."/>
            <person name="Olm M.R."/>
            <person name="Thomas B.C."/>
            <person name="Banfield J.F."/>
        </authorList>
    </citation>
    <scope>NUCLEOTIDE SEQUENCE [LARGE SCALE GENOMIC DNA]</scope>
    <source>
        <strain evidence="2">42_262</strain>
    </source>
</reference>
<dbReference type="Pfam" id="PF03796">
    <property type="entry name" value="DnaB_C"/>
    <property type="match status" value="1"/>
</dbReference>
<dbReference type="PANTHER" id="PTHR12873:SF0">
    <property type="entry name" value="TWINKLE MTDNA HELICASE"/>
    <property type="match status" value="1"/>
</dbReference>
<dbReference type="SUPFAM" id="SSF56731">
    <property type="entry name" value="DNA primase core"/>
    <property type="match status" value="1"/>
</dbReference>